<evidence type="ECO:0000259" key="2">
    <source>
        <dbReference type="Pfam" id="PF09335"/>
    </source>
</evidence>
<proteinExistence type="predicted"/>
<dbReference type="PANTHER" id="PTHR42709">
    <property type="entry name" value="ALKALINE PHOSPHATASE LIKE PROTEIN"/>
    <property type="match status" value="1"/>
</dbReference>
<dbReference type="Proteomes" id="UP000430272">
    <property type="component" value="Unassembled WGS sequence"/>
</dbReference>
<feature type="domain" description="VTT" evidence="2">
    <location>
        <begin position="25"/>
        <end position="144"/>
    </location>
</feature>
<dbReference type="EMBL" id="WTYD01000001">
    <property type="protein sequence ID" value="MXO52453.1"/>
    <property type="molecule type" value="Genomic_DNA"/>
</dbReference>
<dbReference type="OrthoDB" id="948134at2"/>
<dbReference type="InterPro" id="IPR051311">
    <property type="entry name" value="DedA_domain"/>
</dbReference>
<keyword evidence="1" id="KW-0812">Transmembrane</keyword>
<evidence type="ECO:0000256" key="1">
    <source>
        <dbReference type="SAM" id="Phobius"/>
    </source>
</evidence>
<feature type="transmembrane region" description="Helical" evidence="1">
    <location>
        <begin position="162"/>
        <end position="180"/>
    </location>
</feature>
<accession>A0A844Y578</accession>
<feature type="transmembrane region" description="Helical" evidence="1">
    <location>
        <begin position="123"/>
        <end position="150"/>
    </location>
</feature>
<dbReference type="RefSeq" id="WP_160659437.1">
    <property type="nucleotide sequence ID" value="NZ_BAABDV010000001.1"/>
</dbReference>
<keyword evidence="4" id="KW-1185">Reference proteome</keyword>
<organism evidence="3 4">
    <name type="scientific">Qipengyuania pelagi</name>
    <dbReference type="NCBI Taxonomy" id="994320"/>
    <lineage>
        <taxon>Bacteria</taxon>
        <taxon>Pseudomonadati</taxon>
        <taxon>Pseudomonadota</taxon>
        <taxon>Alphaproteobacteria</taxon>
        <taxon>Sphingomonadales</taxon>
        <taxon>Erythrobacteraceae</taxon>
        <taxon>Qipengyuania</taxon>
    </lineage>
</organism>
<dbReference type="AlphaFoldDB" id="A0A844Y578"/>
<keyword evidence="1" id="KW-0472">Membrane</keyword>
<sequence length="188" mass="20545">MTIEALIARFGILAVFVGAAVEGETAVATGGLFAHRGLLALPLVIAAAATGSFLADQIFFLIGRRYRHHPRLTRWTAKPAFARALAAIARHPTGFILIFRFLWGLRTVSPIAIGTTRISWRRFAALNALAALLWASLVSMVGYSLAATLAGLGARLERVPHYLLAIAGLALFFAGLGWWLRRRWRLSR</sequence>
<feature type="transmembrane region" description="Helical" evidence="1">
    <location>
        <begin position="39"/>
        <end position="63"/>
    </location>
</feature>
<dbReference type="Pfam" id="PF09335">
    <property type="entry name" value="VTT_dom"/>
    <property type="match status" value="1"/>
</dbReference>
<gene>
    <name evidence="3" type="ORF">GRI47_00335</name>
</gene>
<evidence type="ECO:0000313" key="4">
    <source>
        <dbReference type="Proteomes" id="UP000430272"/>
    </source>
</evidence>
<dbReference type="GO" id="GO:0005886">
    <property type="term" value="C:plasma membrane"/>
    <property type="evidence" value="ECO:0007669"/>
    <property type="project" value="TreeGrafter"/>
</dbReference>
<name>A0A844Y578_9SPHN</name>
<keyword evidence="1" id="KW-1133">Transmembrane helix</keyword>
<dbReference type="InterPro" id="IPR032816">
    <property type="entry name" value="VTT_dom"/>
</dbReference>
<reference evidence="3 4" key="1">
    <citation type="submission" date="2019-12" db="EMBL/GenBank/DDBJ databases">
        <title>Genomic-based taxomic classification of the family Erythrobacteraceae.</title>
        <authorList>
            <person name="Xu L."/>
        </authorList>
    </citation>
    <scope>NUCLEOTIDE SEQUENCE [LARGE SCALE GENOMIC DNA]</scope>
    <source>
        <strain evidence="3 4">JCM 17468</strain>
    </source>
</reference>
<dbReference type="PANTHER" id="PTHR42709:SF2">
    <property type="entry name" value="INNER MEMBRANE PROTEIN YOHD"/>
    <property type="match status" value="1"/>
</dbReference>
<comment type="caution">
    <text evidence="3">The sequence shown here is derived from an EMBL/GenBank/DDBJ whole genome shotgun (WGS) entry which is preliminary data.</text>
</comment>
<evidence type="ECO:0000313" key="3">
    <source>
        <dbReference type="EMBL" id="MXO52453.1"/>
    </source>
</evidence>
<protein>
    <submittedName>
        <fullName evidence="3">DedA family protein</fullName>
    </submittedName>
</protein>